<reference evidence="5" key="1">
    <citation type="submission" date="2020-02" db="EMBL/GenBank/DDBJ databases">
        <authorList>
            <person name="Palmer J.M."/>
        </authorList>
    </citation>
    <scope>NUCLEOTIDE SEQUENCE</scope>
    <source>
        <strain evidence="5">EPUS1.4</strain>
        <tissue evidence="5">Thallus</tissue>
    </source>
</reference>
<feature type="compositionally biased region" description="Basic residues" evidence="4">
    <location>
        <begin position="1"/>
        <end position="14"/>
    </location>
</feature>
<evidence type="ECO:0000313" key="5">
    <source>
        <dbReference type="EMBL" id="KAF7511684.1"/>
    </source>
</evidence>
<name>A0A8H7AQH8_9EURO</name>
<feature type="region of interest" description="Disordered" evidence="4">
    <location>
        <begin position="699"/>
        <end position="764"/>
    </location>
</feature>
<feature type="compositionally biased region" description="Low complexity" evidence="4">
    <location>
        <begin position="727"/>
        <end position="747"/>
    </location>
</feature>
<keyword evidence="2" id="KW-0804">Transcription</keyword>
<accession>A0A8H7AQH8</accession>
<dbReference type="GO" id="GO:0005634">
    <property type="term" value="C:nucleus"/>
    <property type="evidence" value="ECO:0007669"/>
    <property type="project" value="UniProtKB-SubCell"/>
</dbReference>
<dbReference type="PANTHER" id="PTHR15052:SF2">
    <property type="entry name" value="GENERAL TRANSCRIPTION FACTOR 3C POLYPEPTIDE 2"/>
    <property type="match status" value="1"/>
</dbReference>
<dbReference type="InterPro" id="IPR036322">
    <property type="entry name" value="WD40_repeat_dom_sf"/>
</dbReference>
<dbReference type="Proteomes" id="UP000606974">
    <property type="component" value="Unassembled WGS sequence"/>
</dbReference>
<comment type="subcellular location">
    <subcellularLocation>
        <location evidence="1">Nucleus</location>
    </subcellularLocation>
</comment>
<feature type="compositionally biased region" description="Basic and acidic residues" evidence="4">
    <location>
        <begin position="17"/>
        <end position="35"/>
    </location>
</feature>
<organism evidence="5 6">
    <name type="scientific">Endocarpon pusillum</name>
    <dbReference type="NCBI Taxonomy" id="364733"/>
    <lineage>
        <taxon>Eukaryota</taxon>
        <taxon>Fungi</taxon>
        <taxon>Dikarya</taxon>
        <taxon>Ascomycota</taxon>
        <taxon>Pezizomycotina</taxon>
        <taxon>Eurotiomycetes</taxon>
        <taxon>Chaetothyriomycetidae</taxon>
        <taxon>Verrucariales</taxon>
        <taxon>Verrucariaceae</taxon>
        <taxon>Endocarpon</taxon>
    </lineage>
</organism>
<dbReference type="InterPro" id="IPR052416">
    <property type="entry name" value="GTF3C_component"/>
</dbReference>
<dbReference type="GO" id="GO:0006383">
    <property type="term" value="P:transcription by RNA polymerase III"/>
    <property type="evidence" value="ECO:0007669"/>
    <property type="project" value="TreeGrafter"/>
</dbReference>
<keyword evidence="3" id="KW-0539">Nucleus</keyword>
<evidence type="ECO:0000256" key="4">
    <source>
        <dbReference type="SAM" id="MobiDB-lite"/>
    </source>
</evidence>
<evidence type="ECO:0000256" key="1">
    <source>
        <dbReference type="ARBA" id="ARBA00004123"/>
    </source>
</evidence>
<protein>
    <submittedName>
        <fullName evidence="5">Uncharacterized protein</fullName>
    </submittedName>
</protein>
<gene>
    <name evidence="5" type="ORF">GJ744_003847</name>
</gene>
<dbReference type="OrthoDB" id="4703at2759"/>
<feature type="region of interest" description="Disordered" evidence="4">
    <location>
        <begin position="1"/>
        <end position="140"/>
    </location>
</feature>
<feature type="compositionally biased region" description="Low complexity" evidence="4">
    <location>
        <begin position="74"/>
        <end position="89"/>
    </location>
</feature>
<keyword evidence="6" id="KW-1185">Reference proteome</keyword>
<evidence type="ECO:0000313" key="6">
    <source>
        <dbReference type="Proteomes" id="UP000606974"/>
    </source>
</evidence>
<dbReference type="GO" id="GO:0000127">
    <property type="term" value="C:transcription factor TFIIIC complex"/>
    <property type="evidence" value="ECO:0007669"/>
    <property type="project" value="TreeGrafter"/>
</dbReference>
<evidence type="ECO:0000256" key="3">
    <source>
        <dbReference type="ARBA" id="ARBA00023242"/>
    </source>
</evidence>
<feature type="region of interest" description="Disordered" evidence="4">
    <location>
        <begin position="294"/>
        <end position="316"/>
    </location>
</feature>
<proteinExistence type="predicted"/>
<feature type="compositionally biased region" description="Polar residues" evidence="4">
    <location>
        <begin position="704"/>
        <end position="721"/>
    </location>
</feature>
<evidence type="ECO:0000256" key="2">
    <source>
        <dbReference type="ARBA" id="ARBA00023163"/>
    </source>
</evidence>
<feature type="compositionally biased region" description="Basic and acidic residues" evidence="4">
    <location>
        <begin position="48"/>
        <end position="63"/>
    </location>
</feature>
<dbReference type="EMBL" id="JAACFV010000018">
    <property type="protein sequence ID" value="KAF7511684.1"/>
    <property type="molecule type" value="Genomic_DNA"/>
</dbReference>
<comment type="caution">
    <text evidence="5">The sequence shown here is derived from an EMBL/GenBank/DDBJ whole genome shotgun (WGS) entry which is preliminary data.</text>
</comment>
<dbReference type="SUPFAM" id="SSF50978">
    <property type="entry name" value="WD40 repeat-like"/>
    <property type="match status" value="1"/>
</dbReference>
<sequence length="764" mass="83151">MPTVRRSGRQRQASKKYQNDLLEKETLRLLRESSESSRPTSPDTSDSEIVKSDDDFDTSKGEEPQVSADEADDLSLVSGSGRGLSQGSDIETPNESDENMSIATSGISRPEDYEGVKRKPGPKISRQITSDTHSRGLPHIHRHASRETFWRDLAGPEDEDVIALLFARDQWRWKRDVTFPSRKSLAETAVQGVYGDVSRFGVPAEDLRCEATDGWDWYHEDIGQSFRKRQRLEGIDDMQVQRYIACTTGQDTSIVMGPSNSQQAYHLAHLSAMDFGQAWETEPAAAKTTMVNSVPDATNSDKTSDDGHAEPTAQTTRSRYREGWLLNLGSKINCLAWAPNRHGSDIQYLAVSTGCSPLQRDSVPASNDKRAPAFRPSPPYPSSIQIWAFGCGPVHEGLQKADMTQQPMLAQVLCTNWGNIRQLQWCPVLREARDLPGQEMDASETANLGLLGIVASDGHVRVLDISVPRSTRTGAQFLLVHSAAFNATPSSAIYTCLSFASPTDLLCGTSSGSVDLFNILQPTSSPPSQNLSLSPTPTPTPYLTSLQSKTYILSLSPAYPSPFPHLLVSISTSGTPTHRPPRPYSDTLPGKSSRLANKNVVYSPHLRSYILSSEDDGILAYPVRRFFNGIRIARYSGQGSLTALATSRWHPCLLWGTASGTVSATNMVRKVLPPVKQTGGVGSGAWVQKLCEHHWVPHAAADPTSPTAESMQSTAQNGVASTPTPAPTTITTAATATNVPTTTTTEPNPLPPNSKSQPRPQPQP</sequence>
<dbReference type="PANTHER" id="PTHR15052">
    <property type="entry name" value="RNA POLYMERASE III TRANSCRIPTION INITIATION FACTOR COMPLEX SUBUNIT"/>
    <property type="match status" value="1"/>
</dbReference>
<dbReference type="AlphaFoldDB" id="A0A8H7AQH8"/>